<evidence type="ECO:0008006" key="3">
    <source>
        <dbReference type="Google" id="ProtNLM"/>
    </source>
</evidence>
<organism evidence="1 2">
    <name type="scientific">Amylibacter marinus</name>
    <dbReference type="NCBI Taxonomy" id="1475483"/>
    <lineage>
        <taxon>Bacteria</taxon>
        <taxon>Pseudomonadati</taxon>
        <taxon>Pseudomonadota</taxon>
        <taxon>Alphaproteobacteria</taxon>
        <taxon>Rhodobacterales</taxon>
        <taxon>Paracoccaceae</taxon>
        <taxon>Amylibacter</taxon>
    </lineage>
</organism>
<dbReference type="Pfam" id="PF14907">
    <property type="entry name" value="NTP_transf_5"/>
    <property type="match status" value="1"/>
</dbReference>
<keyword evidence="2" id="KW-1185">Reference proteome</keyword>
<evidence type="ECO:0000313" key="2">
    <source>
        <dbReference type="Proteomes" id="UP001156694"/>
    </source>
</evidence>
<name>A0ABQ5VX73_9RHOB</name>
<protein>
    <recommendedName>
        <fullName evidence="3">Nucleotidyltransferase</fullName>
    </recommendedName>
</protein>
<sequence>MNKITTLTYISTVLRYGYFGRGTDQQLAETLILLSKDWEKTRKLARESRVWTNLVALLIETKTWHPLIPSALKSELKFAYLHHLAQGQQSKEQLIEIADAFHQNTTDPMIVLKGGLRLLDDLYPSVAHRFLADLDFYFQGTSTLRQFQQMGYAAQDQAFDLATADTDYLRSARKAHHHLPALFKPPYKKRVELHQDLIAKHAQAFMPKSLATNAQEAMPGLYAPSPVDQLIINIIHSQYGDQRAVHANFRLRNIFEGYLLYRRLDTDQQRALDAHFAAINRPQDLDFWKYLCIKFCGADELSAPHSLSLRMRYALYTYTNQNSPLNSLLYFGYFITDFMRYGLWDKQERQRIVKNLLGRETRMRFFKKLGQIVGRP</sequence>
<dbReference type="Proteomes" id="UP001156694">
    <property type="component" value="Unassembled WGS sequence"/>
</dbReference>
<accession>A0ABQ5VX73</accession>
<evidence type="ECO:0000313" key="1">
    <source>
        <dbReference type="EMBL" id="GLQ35955.1"/>
    </source>
</evidence>
<dbReference type="EMBL" id="BSNN01000007">
    <property type="protein sequence ID" value="GLQ35955.1"/>
    <property type="molecule type" value="Genomic_DNA"/>
</dbReference>
<gene>
    <name evidence="1" type="ORF">GCM10007939_22390</name>
</gene>
<comment type="caution">
    <text evidence="1">The sequence shown here is derived from an EMBL/GenBank/DDBJ whole genome shotgun (WGS) entry which is preliminary data.</text>
</comment>
<reference evidence="2" key="1">
    <citation type="journal article" date="2019" name="Int. J. Syst. Evol. Microbiol.">
        <title>The Global Catalogue of Microorganisms (GCM) 10K type strain sequencing project: providing services to taxonomists for standard genome sequencing and annotation.</title>
        <authorList>
            <consortium name="The Broad Institute Genomics Platform"/>
            <consortium name="The Broad Institute Genome Sequencing Center for Infectious Disease"/>
            <person name="Wu L."/>
            <person name="Ma J."/>
        </authorList>
    </citation>
    <scope>NUCLEOTIDE SEQUENCE [LARGE SCALE GENOMIC DNA]</scope>
    <source>
        <strain evidence="2">NBRC 110140</strain>
    </source>
</reference>
<proteinExistence type="predicted"/>
<dbReference type="InterPro" id="IPR039498">
    <property type="entry name" value="NTP_transf_5"/>
</dbReference>
<dbReference type="RefSeq" id="WP_284379158.1">
    <property type="nucleotide sequence ID" value="NZ_BSNN01000007.1"/>
</dbReference>